<dbReference type="InterPro" id="IPR001375">
    <property type="entry name" value="Peptidase_S9_cat"/>
</dbReference>
<sequence length="709" mass="80339">MGVFKYPEARRDESVVDDFSGTKIPDPYRWLEDPDSDETKAFVEAQNKISGPFLEKCPVRDQIKNRITEIWDYPKYSCPSKRGNHYYYSYNTGLQNQSVKYVQDSLDGEARVFLDPNKLSEDGTISLSGSMFTEDGSVYAYGLSKSGSDWISIHFKKAPSGEDLPDVLERVKFSSMAWMHDHTGFFYNKYPEQEGKVDGTETTSNVDQKLFYHKLGTDQSQDILVAEFPEHPKWMIGSEVSDCGRYIVLYVREGCEPVNRLYYVDTQTLSNGIDGKLPYVKVVDNFDAEYEYITNVGSVFTFKTNLKAPRYKLINIDLNKPEMENWVTLVEEDEKSVLEWVGCVNKNKLVLCYLEDVKNKLYVYDLSTGARKAELPLDVGTVVGYSGRTKDTEIFYQFMSFLTPGVIYRCDMTSDVYTPTVFREIEVKNFDVSGFETKQVFYPSKDGTKIPMFIIHKKGLKLDGSHAALLYGYGGFSVSISPTFSPSRLVLLQHLNMVYALANIRGGGEYGETWHKAGTLGNKQNGFHDFQAAAEYLIQEKYTSARRIAIQGGSNGGLLVCACSNQRPDLFGAAISQVGVLDMLRFHKFTIGHAWTTDYGCSDKPDEFQWLVKYSPYHNIKIPDGDIQYPSMLLLTGDHDDRVVPLHSLKYIAEVQRTVGSSEKQSNPLIIRIDTKSGHGAGKPTSKIIEEVSEIYSFFYLTLGLQWED</sequence>
<evidence type="ECO:0000313" key="14">
    <source>
        <dbReference type="Proteomes" id="UP001347796"/>
    </source>
</evidence>
<dbReference type="Proteomes" id="UP001347796">
    <property type="component" value="Unassembled WGS sequence"/>
</dbReference>
<comment type="caution">
    <text evidence="13">The sequence shown here is derived from an EMBL/GenBank/DDBJ whole genome shotgun (WGS) entry which is preliminary data.</text>
</comment>
<keyword evidence="7 10" id="KW-0378">Hydrolase</keyword>
<evidence type="ECO:0000256" key="10">
    <source>
        <dbReference type="RuleBase" id="RU368024"/>
    </source>
</evidence>
<evidence type="ECO:0000256" key="4">
    <source>
        <dbReference type="ARBA" id="ARBA00016310"/>
    </source>
</evidence>
<dbReference type="InterPro" id="IPR023302">
    <property type="entry name" value="Pept_S9A_N"/>
</dbReference>
<evidence type="ECO:0000256" key="7">
    <source>
        <dbReference type="ARBA" id="ARBA00022801"/>
    </source>
</evidence>
<evidence type="ECO:0000313" key="13">
    <source>
        <dbReference type="EMBL" id="KAK6168033.1"/>
    </source>
</evidence>
<name>A0AAN8J0S6_PATCE</name>
<evidence type="ECO:0000256" key="2">
    <source>
        <dbReference type="ARBA" id="ARBA00004496"/>
    </source>
</evidence>
<evidence type="ECO:0000256" key="8">
    <source>
        <dbReference type="ARBA" id="ARBA00022825"/>
    </source>
</evidence>
<dbReference type="FunFam" id="2.130.10.120:FF:000001">
    <property type="entry name" value="Prolyl endopeptidase"/>
    <property type="match status" value="1"/>
</dbReference>
<organism evidence="13 14">
    <name type="scientific">Patella caerulea</name>
    <name type="common">Rayed Mediterranean limpet</name>
    <dbReference type="NCBI Taxonomy" id="87958"/>
    <lineage>
        <taxon>Eukaryota</taxon>
        <taxon>Metazoa</taxon>
        <taxon>Spiralia</taxon>
        <taxon>Lophotrochozoa</taxon>
        <taxon>Mollusca</taxon>
        <taxon>Gastropoda</taxon>
        <taxon>Patellogastropoda</taxon>
        <taxon>Patelloidea</taxon>
        <taxon>Patellidae</taxon>
        <taxon>Patella</taxon>
    </lineage>
</organism>
<accession>A0AAN8J0S6</accession>
<dbReference type="PANTHER" id="PTHR42881:SF2">
    <property type="entry name" value="PROLYL ENDOPEPTIDASE"/>
    <property type="match status" value="1"/>
</dbReference>
<dbReference type="AlphaFoldDB" id="A0AAN8J0S6"/>
<keyword evidence="5" id="KW-0963">Cytoplasm</keyword>
<dbReference type="GO" id="GO:0070012">
    <property type="term" value="F:oligopeptidase activity"/>
    <property type="evidence" value="ECO:0007669"/>
    <property type="project" value="TreeGrafter"/>
</dbReference>
<evidence type="ECO:0000256" key="6">
    <source>
        <dbReference type="ARBA" id="ARBA00022670"/>
    </source>
</evidence>
<dbReference type="SUPFAM" id="SSF50993">
    <property type="entry name" value="Peptidase/esterase 'gauge' domain"/>
    <property type="match status" value="1"/>
</dbReference>
<evidence type="ECO:0000256" key="5">
    <source>
        <dbReference type="ARBA" id="ARBA00022490"/>
    </source>
</evidence>
<evidence type="ECO:0000259" key="11">
    <source>
        <dbReference type="Pfam" id="PF00326"/>
    </source>
</evidence>
<evidence type="ECO:0000256" key="1">
    <source>
        <dbReference type="ARBA" id="ARBA00001070"/>
    </source>
</evidence>
<proteinExistence type="inferred from homology"/>
<dbReference type="Pfam" id="PF00326">
    <property type="entry name" value="Peptidase_S9"/>
    <property type="match status" value="1"/>
</dbReference>
<keyword evidence="9" id="KW-0007">Acetylation</keyword>
<dbReference type="FunFam" id="3.40.50.1820:FF:000005">
    <property type="entry name" value="Prolyl endopeptidase"/>
    <property type="match status" value="1"/>
</dbReference>
<dbReference type="Gene3D" id="2.130.10.120">
    <property type="entry name" value="Prolyl oligopeptidase, N-terminal domain"/>
    <property type="match status" value="1"/>
</dbReference>
<gene>
    <name evidence="13" type="ORF">SNE40_021939</name>
</gene>
<dbReference type="InterPro" id="IPR002471">
    <property type="entry name" value="Pept_S9_AS"/>
</dbReference>
<dbReference type="PANTHER" id="PTHR42881">
    <property type="entry name" value="PROLYL ENDOPEPTIDASE"/>
    <property type="match status" value="1"/>
</dbReference>
<comment type="similarity">
    <text evidence="3 10">Belongs to the peptidase S9A family.</text>
</comment>
<dbReference type="FunFam" id="3.40.50.1820:FF:000275">
    <property type="entry name" value="Prolyl endopeptidase"/>
    <property type="match status" value="1"/>
</dbReference>
<dbReference type="SUPFAM" id="SSF53474">
    <property type="entry name" value="alpha/beta-Hydrolases"/>
    <property type="match status" value="1"/>
</dbReference>
<protein>
    <recommendedName>
        <fullName evidence="4 10">Prolyl endopeptidase</fullName>
        <ecNumber evidence="10">3.4.21.-</ecNumber>
    </recommendedName>
</protein>
<reference evidence="13 14" key="1">
    <citation type="submission" date="2024-01" db="EMBL/GenBank/DDBJ databases">
        <title>The genome of the rayed Mediterranean limpet Patella caerulea (Linnaeus, 1758).</title>
        <authorList>
            <person name="Anh-Thu Weber A."/>
            <person name="Halstead-Nussloch G."/>
        </authorList>
    </citation>
    <scope>NUCLEOTIDE SEQUENCE [LARGE SCALE GENOMIC DNA]</scope>
    <source>
        <strain evidence="13">AATW-2023a</strain>
        <tissue evidence="13">Whole specimen</tissue>
    </source>
</reference>
<dbReference type="Pfam" id="PF02897">
    <property type="entry name" value="Peptidase_S9_N"/>
    <property type="match status" value="1"/>
</dbReference>
<comment type="subcellular location">
    <subcellularLocation>
        <location evidence="2">Cytoplasm</location>
    </subcellularLocation>
</comment>
<feature type="domain" description="Peptidase S9 prolyl oligopeptidase catalytic" evidence="11">
    <location>
        <begin position="483"/>
        <end position="703"/>
    </location>
</feature>
<dbReference type="InterPro" id="IPR029058">
    <property type="entry name" value="AB_hydrolase_fold"/>
</dbReference>
<dbReference type="PRINTS" id="PR00862">
    <property type="entry name" value="PROLIGOPTASE"/>
</dbReference>
<dbReference type="GO" id="GO:0004252">
    <property type="term" value="F:serine-type endopeptidase activity"/>
    <property type="evidence" value="ECO:0007669"/>
    <property type="project" value="UniProtKB-UniRule"/>
</dbReference>
<keyword evidence="8 10" id="KW-0720">Serine protease</keyword>
<keyword evidence="14" id="KW-1185">Reference proteome</keyword>
<dbReference type="GO" id="GO:0006508">
    <property type="term" value="P:proteolysis"/>
    <property type="evidence" value="ECO:0007669"/>
    <property type="project" value="UniProtKB-KW"/>
</dbReference>
<feature type="domain" description="Peptidase S9A N-terminal" evidence="12">
    <location>
        <begin position="7"/>
        <end position="421"/>
    </location>
</feature>
<evidence type="ECO:0000256" key="9">
    <source>
        <dbReference type="ARBA" id="ARBA00022990"/>
    </source>
</evidence>
<dbReference type="EC" id="3.4.21.-" evidence="10"/>
<dbReference type="Gene3D" id="3.40.50.1820">
    <property type="entry name" value="alpha/beta hydrolase"/>
    <property type="match status" value="1"/>
</dbReference>
<evidence type="ECO:0000256" key="3">
    <source>
        <dbReference type="ARBA" id="ARBA00005228"/>
    </source>
</evidence>
<dbReference type="EMBL" id="JAZGQO010000018">
    <property type="protein sequence ID" value="KAK6168033.1"/>
    <property type="molecule type" value="Genomic_DNA"/>
</dbReference>
<dbReference type="GO" id="GO:0005829">
    <property type="term" value="C:cytosol"/>
    <property type="evidence" value="ECO:0007669"/>
    <property type="project" value="TreeGrafter"/>
</dbReference>
<evidence type="ECO:0000259" key="12">
    <source>
        <dbReference type="Pfam" id="PF02897"/>
    </source>
</evidence>
<dbReference type="PROSITE" id="PS00708">
    <property type="entry name" value="PRO_ENDOPEP_SER"/>
    <property type="match status" value="1"/>
</dbReference>
<keyword evidence="6 10" id="KW-0645">Protease</keyword>
<dbReference type="InterPro" id="IPR051167">
    <property type="entry name" value="Prolyl_oligopep/macrocyclase"/>
</dbReference>
<dbReference type="InterPro" id="IPR002470">
    <property type="entry name" value="Peptidase_S9A"/>
</dbReference>
<comment type="catalytic activity">
    <reaction evidence="1">
        <text>Hydrolysis of Pro-|-Xaa &gt;&gt; Ala-|-Xaa in oligopeptides.</text>
        <dbReference type="EC" id="3.4.21.26"/>
    </reaction>
</comment>